<dbReference type="EMBL" id="LSLI01000042">
    <property type="protein sequence ID" value="KXS32107.1"/>
    <property type="molecule type" value="Genomic_DNA"/>
</dbReference>
<organism evidence="1 2">
    <name type="scientific">Candidatus Gallionella acididurans</name>
    <dbReference type="NCBI Taxonomy" id="1796491"/>
    <lineage>
        <taxon>Bacteria</taxon>
        <taxon>Pseudomonadati</taxon>
        <taxon>Pseudomonadota</taxon>
        <taxon>Betaproteobacteria</taxon>
        <taxon>Nitrosomonadales</taxon>
        <taxon>Gallionellaceae</taxon>
        <taxon>Gallionella</taxon>
    </lineage>
</organism>
<name>A0A139BT06_9PROT</name>
<accession>A0A139BT06</accession>
<gene>
    <name evidence="1" type="ORF">AWT59_1791</name>
</gene>
<comment type="caution">
    <text evidence="1">The sequence shown here is derived from an EMBL/GenBank/DDBJ whole genome shotgun (WGS) entry which is preliminary data.</text>
</comment>
<reference evidence="1 2" key="2">
    <citation type="submission" date="2016-03" db="EMBL/GenBank/DDBJ databases">
        <title>New uncultured bacterium of the family Gallionellaceae from acid mine drainage: description and reconstruction of genome based on metagenomic analysis of microbial community.</title>
        <authorList>
            <person name="Kadnikov V."/>
            <person name="Ivasenko D."/>
            <person name="Beletsky A."/>
            <person name="Mardanov A."/>
            <person name="Danilova E."/>
            <person name="Pimenov N."/>
            <person name="Karnachuk O."/>
            <person name="Ravin N."/>
        </authorList>
    </citation>
    <scope>NUCLEOTIDE SEQUENCE [LARGE SCALE GENOMIC DNA]</scope>
    <source>
        <strain evidence="1">ShG14-8</strain>
    </source>
</reference>
<reference evidence="1 2" key="1">
    <citation type="submission" date="2016-02" db="EMBL/GenBank/DDBJ databases">
        <authorList>
            <person name="Wen L."/>
            <person name="He K."/>
            <person name="Yang H."/>
        </authorList>
    </citation>
    <scope>NUCLEOTIDE SEQUENCE [LARGE SCALE GENOMIC DNA]</scope>
    <source>
        <strain evidence="1">ShG14-8</strain>
    </source>
</reference>
<proteinExistence type="predicted"/>
<protein>
    <submittedName>
        <fullName evidence="1">Uncharacterized protein</fullName>
    </submittedName>
</protein>
<evidence type="ECO:0000313" key="2">
    <source>
        <dbReference type="Proteomes" id="UP000070578"/>
    </source>
</evidence>
<evidence type="ECO:0000313" key="1">
    <source>
        <dbReference type="EMBL" id="KXS32107.1"/>
    </source>
</evidence>
<sequence>MHANILVAGMARSYTHAVLDVILNKSGQTACGALQNSWQQDRRELWKHR</sequence>
<dbReference type="AlphaFoldDB" id="A0A139BT06"/>
<dbReference type="Proteomes" id="UP000070578">
    <property type="component" value="Unassembled WGS sequence"/>
</dbReference>